<sequence length="86" mass="9139">MKGDRVEIVIDAGSGTTRTYDVVATRAGRRVETVHGRGVVEVSEVTRGGTTVRTARFLANRVLALVEHPAADVPVAEEITPALRSA</sequence>
<dbReference type="RefSeq" id="WP_013672759.1">
    <property type="nucleotide sequence ID" value="NZ_BAABKS010000020.1"/>
</dbReference>
<proteinExistence type="predicted"/>
<protein>
    <submittedName>
        <fullName evidence="1">Uncharacterized protein</fullName>
    </submittedName>
</protein>
<accession>A0ABW3VBI6</accession>
<dbReference type="EMBL" id="JBHTMB010000023">
    <property type="protein sequence ID" value="MFD1232427.1"/>
    <property type="molecule type" value="Genomic_DNA"/>
</dbReference>
<evidence type="ECO:0000313" key="1">
    <source>
        <dbReference type="EMBL" id="MFD1232427.1"/>
    </source>
</evidence>
<gene>
    <name evidence="1" type="ORF">ACFQ34_03955</name>
</gene>
<name>A0ABW3VBI6_9PSEU</name>
<organism evidence="1 2">
    <name type="scientific">Pseudonocardia benzenivorans</name>
    <dbReference type="NCBI Taxonomy" id="228005"/>
    <lineage>
        <taxon>Bacteria</taxon>
        <taxon>Bacillati</taxon>
        <taxon>Actinomycetota</taxon>
        <taxon>Actinomycetes</taxon>
        <taxon>Pseudonocardiales</taxon>
        <taxon>Pseudonocardiaceae</taxon>
        <taxon>Pseudonocardia</taxon>
    </lineage>
</organism>
<dbReference type="Proteomes" id="UP001597182">
    <property type="component" value="Unassembled WGS sequence"/>
</dbReference>
<reference evidence="2" key="1">
    <citation type="journal article" date="2019" name="Int. J. Syst. Evol. Microbiol.">
        <title>The Global Catalogue of Microorganisms (GCM) 10K type strain sequencing project: providing services to taxonomists for standard genome sequencing and annotation.</title>
        <authorList>
            <consortium name="The Broad Institute Genomics Platform"/>
            <consortium name="The Broad Institute Genome Sequencing Center for Infectious Disease"/>
            <person name="Wu L."/>
            <person name="Ma J."/>
        </authorList>
    </citation>
    <scope>NUCLEOTIDE SEQUENCE [LARGE SCALE GENOMIC DNA]</scope>
    <source>
        <strain evidence="2">CCUG 49018</strain>
    </source>
</reference>
<comment type="caution">
    <text evidence="1">The sequence shown here is derived from an EMBL/GenBank/DDBJ whole genome shotgun (WGS) entry which is preliminary data.</text>
</comment>
<evidence type="ECO:0000313" key="2">
    <source>
        <dbReference type="Proteomes" id="UP001597182"/>
    </source>
</evidence>
<keyword evidence="2" id="KW-1185">Reference proteome</keyword>